<organism evidence="1 2">
    <name type="scientific">Hydnum rufescens UP504</name>
    <dbReference type="NCBI Taxonomy" id="1448309"/>
    <lineage>
        <taxon>Eukaryota</taxon>
        <taxon>Fungi</taxon>
        <taxon>Dikarya</taxon>
        <taxon>Basidiomycota</taxon>
        <taxon>Agaricomycotina</taxon>
        <taxon>Agaricomycetes</taxon>
        <taxon>Cantharellales</taxon>
        <taxon>Hydnaceae</taxon>
        <taxon>Hydnum</taxon>
    </lineage>
</organism>
<evidence type="ECO:0000313" key="1">
    <source>
        <dbReference type="EMBL" id="KAF9505261.1"/>
    </source>
</evidence>
<feature type="non-terminal residue" evidence="1">
    <location>
        <position position="69"/>
    </location>
</feature>
<gene>
    <name evidence="1" type="ORF">BS47DRAFT_1354148</name>
</gene>
<accession>A0A9P6AI29</accession>
<proteinExistence type="predicted"/>
<sequence>MCDQLPNTPLVTGAWRYVLSTRARSPSEYAVYMSASHNPTSLLSLAAAQTCLTLILPLRTCTIRLRIRF</sequence>
<dbReference type="AlphaFoldDB" id="A0A9P6AI29"/>
<protein>
    <submittedName>
        <fullName evidence="1">Uncharacterized protein</fullName>
    </submittedName>
</protein>
<comment type="caution">
    <text evidence="1">The sequence shown here is derived from an EMBL/GenBank/DDBJ whole genome shotgun (WGS) entry which is preliminary data.</text>
</comment>
<dbReference type="Proteomes" id="UP000886523">
    <property type="component" value="Unassembled WGS sequence"/>
</dbReference>
<dbReference type="EMBL" id="MU129164">
    <property type="protein sequence ID" value="KAF9505261.1"/>
    <property type="molecule type" value="Genomic_DNA"/>
</dbReference>
<reference evidence="1" key="1">
    <citation type="journal article" date="2020" name="Nat. Commun.">
        <title>Large-scale genome sequencing of mycorrhizal fungi provides insights into the early evolution of symbiotic traits.</title>
        <authorList>
            <person name="Miyauchi S."/>
            <person name="Kiss E."/>
            <person name="Kuo A."/>
            <person name="Drula E."/>
            <person name="Kohler A."/>
            <person name="Sanchez-Garcia M."/>
            <person name="Morin E."/>
            <person name="Andreopoulos B."/>
            <person name="Barry K.W."/>
            <person name="Bonito G."/>
            <person name="Buee M."/>
            <person name="Carver A."/>
            <person name="Chen C."/>
            <person name="Cichocki N."/>
            <person name="Clum A."/>
            <person name="Culley D."/>
            <person name="Crous P.W."/>
            <person name="Fauchery L."/>
            <person name="Girlanda M."/>
            <person name="Hayes R.D."/>
            <person name="Keri Z."/>
            <person name="LaButti K."/>
            <person name="Lipzen A."/>
            <person name="Lombard V."/>
            <person name="Magnuson J."/>
            <person name="Maillard F."/>
            <person name="Murat C."/>
            <person name="Nolan M."/>
            <person name="Ohm R.A."/>
            <person name="Pangilinan J."/>
            <person name="Pereira M.F."/>
            <person name="Perotto S."/>
            <person name="Peter M."/>
            <person name="Pfister S."/>
            <person name="Riley R."/>
            <person name="Sitrit Y."/>
            <person name="Stielow J.B."/>
            <person name="Szollosi G."/>
            <person name="Zifcakova L."/>
            <person name="Stursova M."/>
            <person name="Spatafora J.W."/>
            <person name="Tedersoo L."/>
            <person name="Vaario L.M."/>
            <person name="Yamada A."/>
            <person name="Yan M."/>
            <person name="Wang P."/>
            <person name="Xu J."/>
            <person name="Bruns T."/>
            <person name="Baldrian P."/>
            <person name="Vilgalys R."/>
            <person name="Dunand C."/>
            <person name="Henrissat B."/>
            <person name="Grigoriev I.V."/>
            <person name="Hibbett D."/>
            <person name="Nagy L.G."/>
            <person name="Martin F.M."/>
        </authorList>
    </citation>
    <scope>NUCLEOTIDE SEQUENCE</scope>
    <source>
        <strain evidence="1">UP504</strain>
    </source>
</reference>
<keyword evidence="2" id="KW-1185">Reference proteome</keyword>
<name>A0A9P6AI29_9AGAM</name>
<evidence type="ECO:0000313" key="2">
    <source>
        <dbReference type="Proteomes" id="UP000886523"/>
    </source>
</evidence>